<dbReference type="InterPro" id="IPR008927">
    <property type="entry name" value="6-PGluconate_DH-like_C_sf"/>
</dbReference>
<evidence type="ECO:0000256" key="10">
    <source>
        <dbReference type="ARBA" id="ARBA00023239"/>
    </source>
</evidence>
<organism evidence="16 17">
    <name type="scientific">Sphingobium indicum</name>
    <dbReference type="NCBI Taxonomy" id="332055"/>
    <lineage>
        <taxon>Bacteria</taxon>
        <taxon>Pseudomonadati</taxon>
        <taxon>Pseudomonadota</taxon>
        <taxon>Alphaproteobacteria</taxon>
        <taxon>Sphingomonadales</taxon>
        <taxon>Sphingomonadaceae</taxon>
        <taxon>Sphingobium</taxon>
    </lineage>
</organism>
<dbReference type="Pfam" id="PF00378">
    <property type="entry name" value="ECH_1"/>
    <property type="match status" value="1"/>
</dbReference>
<evidence type="ECO:0000256" key="4">
    <source>
        <dbReference type="ARBA" id="ARBA00012076"/>
    </source>
</evidence>
<comment type="catalytic activity">
    <reaction evidence="12">
        <text>a (3S)-3-hydroxyacyl-CoA + NAD(+) = a 3-oxoacyl-CoA + NADH + H(+)</text>
        <dbReference type="Rhea" id="RHEA:22432"/>
        <dbReference type="ChEBI" id="CHEBI:15378"/>
        <dbReference type="ChEBI" id="CHEBI:57318"/>
        <dbReference type="ChEBI" id="CHEBI:57540"/>
        <dbReference type="ChEBI" id="CHEBI:57945"/>
        <dbReference type="ChEBI" id="CHEBI:90726"/>
        <dbReference type="EC" id="1.1.1.35"/>
    </reaction>
</comment>
<keyword evidence="11" id="KW-0511">Multifunctional enzyme</keyword>
<dbReference type="PROSITE" id="PS00166">
    <property type="entry name" value="ENOYL_COA_HYDRATASE"/>
    <property type="match status" value="1"/>
</dbReference>
<dbReference type="GO" id="GO:0070403">
    <property type="term" value="F:NAD+ binding"/>
    <property type="evidence" value="ECO:0007669"/>
    <property type="project" value="InterPro"/>
</dbReference>
<evidence type="ECO:0000259" key="15">
    <source>
        <dbReference type="Pfam" id="PF02737"/>
    </source>
</evidence>
<dbReference type="EC" id="4.2.1.17" evidence="4"/>
<evidence type="ECO:0000259" key="14">
    <source>
        <dbReference type="Pfam" id="PF00725"/>
    </source>
</evidence>
<keyword evidence="7" id="KW-0560">Oxidoreductase</keyword>
<dbReference type="Proteomes" id="UP000292734">
    <property type="component" value="Unassembled WGS sequence"/>
</dbReference>
<dbReference type="FunFam" id="3.40.50.720:FF:000009">
    <property type="entry name" value="Fatty oxidation complex, alpha subunit"/>
    <property type="match status" value="1"/>
</dbReference>
<dbReference type="InterPro" id="IPR006176">
    <property type="entry name" value="3-OHacyl-CoA_DH_NAD-bd"/>
</dbReference>
<evidence type="ECO:0000256" key="13">
    <source>
        <dbReference type="RuleBase" id="RU003707"/>
    </source>
</evidence>
<dbReference type="PANTHER" id="PTHR43612">
    <property type="entry name" value="TRIFUNCTIONAL ENZYME SUBUNIT ALPHA"/>
    <property type="match status" value="1"/>
</dbReference>
<dbReference type="Gene3D" id="3.90.226.10">
    <property type="entry name" value="2-enoyl-CoA Hydratase, Chain A, domain 1"/>
    <property type="match status" value="1"/>
</dbReference>
<name>A0A4Q4J5P5_9SPHN</name>
<dbReference type="RefSeq" id="WP_129965529.1">
    <property type="nucleotide sequence ID" value="NZ_JACBZE010000005.1"/>
</dbReference>
<keyword evidence="6" id="KW-0442">Lipid degradation</keyword>
<dbReference type="Gene3D" id="3.40.50.720">
    <property type="entry name" value="NAD(P)-binding Rossmann-like Domain"/>
    <property type="match status" value="1"/>
</dbReference>
<evidence type="ECO:0000256" key="8">
    <source>
        <dbReference type="ARBA" id="ARBA00023027"/>
    </source>
</evidence>
<dbReference type="InterPro" id="IPR050136">
    <property type="entry name" value="FA_oxidation_alpha_subunit"/>
</dbReference>
<dbReference type="GO" id="GO:0004300">
    <property type="term" value="F:enoyl-CoA hydratase activity"/>
    <property type="evidence" value="ECO:0007669"/>
    <property type="project" value="UniProtKB-EC"/>
</dbReference>
<dbReference type="InterPro" id="IPR006108">
    <property type="entry name" value="3HC_DH_C"/>
</dbReference>
<accession>A0A4Q4J5P5</accession>
<dbReference type="SUPFAM" id="SSF52096">
    <property type="entry name" value="ClpP/crotonase"/>
    <property type="match status" value="1"/>
</dbReference>
<dbReference type="Pfam" id="PF02737">
    <property type="entry name" value="3HCDH_N"/>
    <property type="match status" value="1"/>
</dbReference>
<evidence type="ECO:0000256" key="2">
    <source>
        <dbReference type="ARBA" id="ARBA00007005"/>
    </source>
</evidence>
<dbReference type="CDD" id="cd06558">
    <property type="entry name" value="crotonase-like"/>
    <property type="match status" value="1"/>
</dbReference>
<evidence type="ECO:0000256" key="11">
    <source>
        <dbReference type="ARBA" id="ARBA00023268"/>
    </source>
</evidence>
<comment type="similarity">
    <text evidence="3">In the N-terminal section; belongs to the enoyl-CoA hydratase/isomerase family.</text>
</comment>
<evidence type="ECO:0000256" key="7">
    <source>
        <dbReference type="ARBA" id="ARBA00023002"/>
    </source>
</evidence>
<evidence type="ECO:0000313" key="17">
    <source>
        <dbReference type="Proteomes" id="UP000292734"/>
    </source>
</evidence>
<comment type="pathway">
    <text evidence="1">Lipid metabolism; fatty acid beta-oxidation.</text>
</comment>
<feature type="domain" description="3-hydroxyacyl-CoA dehydrogenase NAD binding" evidence="15">
    <location>
        <begin position="324"/>
        <end position="502"/>
    </location>
</feature>
<proteinExistence type="inferred from homology"/>
<dbReference type="EMBL" id="SEOM01000004">
    <property type="protein sequence ID" value="RYM01574.1"/>
    <property type="molecule type" value="Genomic_DNA"/>
</dbReference>
<reference evidence="16 17" key="1">
    <citation type="submission" date="2019-02" db="EMBL/GenBank/DDBJ databases">
        <authorList>
            <person name="Feng G."/>
        </authorList>
    </citation>
    <scope>NUCLEOTIDE SEQUENCE [LARGE SCALE GENOMIC DNA]</scope>
    <source>
        <strain evidence="16 17">DSM 26779</strain>
    </source>
</reference>
<evidence type="ECO:0000256" key="1">
    <source>
        <dbReference type="ARBA" id="ARBA00005005"/>
    </source>
</evidence>
<dbReference type="SUPFAM" id="SSF48179">
    <property type="entry name" value="6-phosphogluconate dehydrogenase C-terminal domain-like"/>
    <property type="match status" value="2"/>
</dbReference>
<dbReference type="GO" id="GO:0016509">
    <property type="term" value="F:long-chain (3S)-3-hydroxyacyl-CoA dehydrogenase (NAD+) activity"/>
    <property type="evidence" value="ECO:0007669"/>
    <property type="project" value="TreeGrafter"/>
</dbReference>
<evidence type="ECO:0000256" key="12">
    <source>
        <dbReference type="ARBA" id="ARBA00049556"/>
    </source>
</evidence>
<dbReference type="AlphaFoldDB" id="A0A4Q4J5P5"/>
<evidence type="ECO:0000256" key="6">
    <source>
        <dbReference type="ARBA" id="ARBA00022963"/>
    </source>
</evidence>
<dbReference type="GO" id="GO:0006635">
    <property type="term" value="P:fatty acid beta-oxidation"/>
    <property type="evidence" value="ECO:0007669"/>
    <property type="project" value="UniProtKB-UniPathway"/>
</dbReference>
<dbReference type="InterPro" id="IPR018376">
    <property type="entry name" value="Enoyl-CoA_hyd/isom_CS"/>
</dbReference>
<comment type="similarity">
    <text evidence="13">Belongs to the enoyl-CoA hydratase/isomerase family.</text>
</comment>
<keyword evidence="10" id="KW-0456">Lyase</keyword>
<evidence type="ECO:0000313" key="16">
    <source>
        <dbReference type="EMBL" id="RYM01574.1"/>
    </source>
</evidence>
<dbReference type="UniPathway" id="UPA00659"/>
<keyword evidence="5" id="KW-0276">Fatty acid metabolism</keyword>
<evidence type="ECO:0000256" key="3">
    <source>
        <dbReference type="ARBA" id="ARBA00008750"/>
    </source>
</evidence>
<evidence type="ECO:0000256" key="5">
    <source>
        <dbReference type="ARBA" id="ARBA00022832"/>
    </source>
</evidence>
<dbReference type="Pfam" id="PF00725">
    <property type="entry name" value="3HCDH"/>
    <property type="match status" value="1"/>
</dbReference>
<dbReference type="InterPro" id="IPR029045">
    <property type="entry name" value="ClpP/crotonase-like_dom_sf"/>
</dbReference>
<keyword evidence="8" id="KW-0520">NAD</keyword>
<dbReference type="InterPro" id="IPR001753">
    <property type="entry name" value="Enoyl-CoA_hydra/iso"/>
</dbReference>
<dbReference type="SUPFAM" id="SSF51735">
    <property type="entry name" value="NAD(P)-binding Rossmann-fold domains"/>
    <property type="match status" value="1"/>
</dbReference>
<gene>
    <name evidence="16" type="ORF">EWH08_12935</name>
</gene>
<dbReference type="Gene3D" id="1.10.1040.50">
    <property type="match status" value="1"/>
</dbReference>
<dbReference type="InterPro" id="IPR036291">
    <property type="entry name" value="NAD(P)-bd_dom_sf"/>
</dbReference>
<sequence>MQHISIETGADGIALVRFDVIGRTMNTITAAFSQELEQLVERLKGDAAIKGAILTSGKDNGFIAGADLVEMEGDIARWRVASTQEELAGAVADCASLSHRLRAIETLGKPVVAAINGLALGGGMEVALACHYRVVADNPKIQLGFPEATIGLLPGAGGTQRLPRLIGLQAALPLLLQGKPVSPAKALELGFVDAVVPAADLIETAKAWLLSVGDPVARWDRKGFKLPGGAPYSSAGQQIMAGANAMLRSTSYGNYPAQEQILKAVFEGTQVPMDAGLRIESRRFLNTVQTPQAEAMVRTLFLSMQALGKGQGRATGRERFDPRKAGVLGAGMMGAGIAHAHALAGIDTVLIDVDQAAADKGKAHGDNLLDKAVRQARLSQEKADAAKARIRASTDYGDLAGADIVIEAVFENRALKAEVTRKAEAVLGSNAIFGSNTSTLPIDGLADASQRPESFVGIHFFSPVDRMRLVEIIRGKRTSDATIEAATDYVLRIGKVPIIVNDSRGFYTSRVFGTYIAEGYEMLAEGIAPAIIDNVGRMTGMPRGPLELSDDVALDLLDKVTKQTAADLGSAYVAKAQDGIVDRLVNQLGRLGRKNGRGIYDYAQDGSGKTLWAGLADLARPSIVSSDAALVERIRLRLLYRQAIEAARCVDEGVIGDPRQADVGAILAWGFPAWTGGPLSFIDSVGAATFAAVADELARDHGDRFAIPPLLRKLAEERGRFYEAPIRQKAA</sequence>
<evidence type="ECO:0000256" key="9">
    <source>
        <dbReference type="ARBA" id="ARBA00023098"/>
    </source>
</evidence>
<comment type="similarity">
    <text evidence="2">In the central section; belongs to the 3-hydroxyacyl-CoA dehydrogenase family.</text>
</comment>
<feature type="domain" description="3-hydroxyacyl-CoA dehydrogenase C-terminal" evidence="14">
    <location>
        <begin position="505"/>
        <end position="602"/>
    </location>
</feature>
<comment type="caution">
    <text evidence="16">The sequence shown here is derived from an EMBL/GenBank/DDBJ whole genome shotgun (WGS) entry which is preliminary data.</text>
</comment>
<protein>
    <recommendedName>
        <fullName evidence="4">enoyl-CoA hydratase</fullName>
        <ecNumber evidence="4">4.2.1.17</ecNumber>
    </recommendedName>
</protein>
<dbReference type="PANTHER" id="PTHR43612:SF3">
    <property type="entry name" value="TRIFUNCTIONAL ENZYME SUBUNIT ALPHA, MITOCHONDRIAL"/>
    <property type="match status" value="1"/>
</dbReference>
<keyword evidence="9" id="KW-0443">Lipid metabolism</keyword>